<keyword evidence="2" id="KW-1133">Transmembrane helix</keyword>
<evidence type="ECO:0000259" key="3">
    <source>
        <dbReference type="Pfam" id="PF14229"/>
    </source>
</evidence>
<feature type="transmembrane region" description="Helical" evidence="2">
    <location>
        <begin position="272"/>
        <end position="292"/>
    </location>
</feature>
<keyword evidence="2" id="KW-0472">Membrane</keyword>
<organism evidence="4 5">
    <name type="scientific">Luteolibacter yonseiensis</name>
    <dbReference type="NCBI Taxonomy" id="1144680"/>
    <lineage>
        <taxon>Bacteria</taxon>
        <taxon>Pseudomonadati</taxon>
        <taxon>Verrucomicrobiota</taxon>
        <taxon>Verrucomicrobiia</taxon>
        <taxon>Verrucomicrobiales</taxon>
        <taxon>Verrucomicrobiaceae</taxon>
        <taxon>Luteolibacter</taxon>
    </lineage>
</organism>
<reference evidence="4" key="1">
    <citation type="submission" date="2021-01" db="EMBL/GenBank/DDBJ databases">
        <title>Modified the classification status of verrucomicrobia.</title>
        <authorList>
            <person name="Feng X."/>
        </authorList>
    </citation>
    <scope>NUCLEOTIDE SEQUENCE</scope>
    <source>
        <strain evidence="4">JCM 18052</strain>
    </source>
</reference>
<dbReference type="InterPro" id="IPR025567">
    <property type="entry name" value="DUF4332"/>
</dbReference>
<keyword evidence="2" id="KW-0812">Transmembrane</keyword>
<name>A0A934R6J2_9BACT</name>
<evidence type="ECO:0000313" key="5">
    <source>
        <dbReference type="Proteomes" id="UP000600139"/>
    </source>
</evidence>
<sequence>MTNLQSIPGIGKSSLELLEAAGFANAESLAKAGVDELVKELERANQILRIAERAPGRKDIDQWISTARTLTGVEEETVPEMVMPVDYEKSPQAASMLAGAPFAIPLPAKVLVEQKLGVADIPPGILLNRYSGDLEIRVEDRVPASRNPKPPVPVSSNVMISDPGPSRIEIDTARIKSIDVLSGPAPRTGTTKKLAQDDDRVALIRAPRVETNRGKDPSSRRYIRGVLHSHPISLSIGAILTLVLTLLLPAGIVSAGLLLLSDLMPQHFQWVPKWLLVFPLCLPVVGIAWMIWGMNGSCRICGQRLFVPRMCLKNSKAHHVPGLGYILPVSFHMLVFRWFRCTYCGTPVRLKK</sequence>
<feature type="domain" description="DUF4332" evidence="3">
    <location>
        <begin position="1"/>
        <end position="70"/>
    </location>
</feature>
<proteinExistence type="predicted"/>
<dbReference type="AlphaFoldDB" id="A0A934R6J2"/>
<evidence type="ECO:0000256" key="1">
    <source>
        <dbReference type="SAM" id="MobiDB-lite"/>
    </source>
</evidence>
<gene>
    <name evidence="4" type="ORF">JIN84_21360</name>
</gene>
<keyword evidence="5" id="KW-1185">Reference proteome</keyword>
<dbReference type="Proteomes" id="UP000600139">
    <property type="component" value="Unassembled WGS sequence"/>
</dbReference>
<evidence type="ECO:0000313" key="4">
    <source>
        <dbReference type="EMBL" id="MBK1818186.1"/>
    </source>
</evidence>
<dbReference type="Gene3D" id="1.10.150.20">
    <property type="entry name" value="5' to 3' exonuclease, C-terminal subdomain"/>
    <property type="match status" value="1"/>
</dbReference>
<dbReference type="EMBL" id="JAENIK010000013">
    <property type="protein sequence ID" value="MBK1818186.1"/>
    <property type="molecule type" value="Genomic_DNA"/>
</dbReference>
<accession>A0A934R6J2</accession>
<dbReference type="RefSeq" id="WP_200353135.1">
    <property type="nucleotide sequence ID" value="NZ_BAABHZ010000002.1"/>
</dbReference>
<protein>
    <submittedName>
        <fullName evidence="4">DUF4332 domain-containing protein</fullName>
    </submittedName>
</protein>
<comment type="caution">
    <text evidence="4">The sequence shown here is derived from an EMBL/GenBank/DDBJ whole genome shotgun (WGS) entry which is preliminary data.</text>
</comment>
<evidence type="ECO:0000256" key="2">
    <source>
        <dbReference type="SAM" id="Phobius"/>
    </source>
</evidence>
<feature type="transmembrane region" description="Helical" evidence="2">
    <location>
        <begin position="234"/>
        <end position="260"/>
    </location>
</feature>
<feature type="region of interest" description="Disordered" evidence="1">
    <location>
        <begin position="143"/>
        <end position="163"/>
    </location>
</feature>
<dbReference type="Pfam" id="PF14229">
    <property type="entry name" value="DUF4332"/>
    <property type="match status" value="1"/>
</dbReference>